<keyword evidence="10" id="KW-1071">Ligand-gated ion channel</keyword>
<comment type="subcellular location">
    <subcellularLocation>
        <location evidence="1">Cell membrane</location>
        <topology evidence="1">Multi-pass membrane protein</topology>
    </subcellularLocation>
</comment>
<keyword evidence="5 13" id="KW-1133">Transmembrane helix</keyword>
<organism evidence="15 16">
    <name type="scientific">Batillaria attramentaria</name>
    <dbReference type="NCBI Taxonomy" id="370345"/>
    <lineage>
        <taxon>Eukaryota</taxon>
        <taxon>Metazoa</taxon>
        <taxon>Spiralia</taxon>
        <taxon>Lophotrochozoa</taxon>
        <taxon>Mollusca</taxon>
        <taxon>Gastropoda</taxon>
        <taxon>Caenogastropoda</taxon>
        <taxon>Sorbeoconcha</taxon>
        <taxon>Cerithioidea</taxon>
        <taxon>Batillariidae</taxon>
        <taxon>Batillaria</taxon>
    </lineage>
</organism>
<dbReference type="Proteomes" id="UP001519460">
    <property type="component" value="Unassembled WGS sequence"/>
</dbReference>
<evidence type="ECO:0000259" key="14">
    <source>
        <dbReference type="SMART" id="SM00079"/>
    </source>
</evidence>
<dbReference type="GO" id="GO:0005886">
    <property type="term" value="C:plasma membrane"/>
    <property type="evidence" value="ECO:0007669"/>
    <property type="project" value="UniProtKB-SubCell"/>
</dbReference>
<keyword evidence="8" id="KW-0675">Receptor</keyword>
<feature type="transmembrane region" description="Helical" evidence="13">
    <location>
        <begin position="117"/>
        <end position="135"/>
    </location>
</feature>
<evidence type="ECO:0000256" key="12">
    <source>
        <dbReference type="SAM" id="MobiDB-lite"/>
    </source>
</evidence>
<dbReference type="SMART" id="SM00079">
    <property type="entry name" value="PBPe"/>
    <property type="match status" value="1"/>
</dbReference>
<dbReference type="Pfam" id="PF10613">
    <property type="entry name" value="Lig_chan-Glu_bd"/>
    <property type="match status" value="1"/>
</dbReference>
<evidence type="ECO:0000256" key="1">
    <source>
        <dbReference type="ARBA" id="ARBA00004651"/>
    </source>
</evidence>
<feature type="region of interest" description="Disordered" evidence="12">
    <location>
        <begin position="400"/>
        <end position="421"/>
    </location>
</feature>
<feature type="domain" description="Ionotropic glutamate receptor C-terminal" evidence="14">
    <location>
        <begin position="1"/>
        <end position="312"/>
    </location>
</feature>
<feature type="compositionally biased region" description="Basic and acidic residues" evidence="12">
    <location>
        <begin position="405"/>
        <end position="415"/>
    </location>
</feature>
<comment type="caution">
    <text evidence="15">The sequence shown here is derived from an EMBL/GenBank/DDBJ whole genome shotgun (WGS) entry which is preliminary data.</text>
</comment>
<evidence type="ECO:0000256" key="11">
    <source>
        <dbReference type="ARBA" id="ARBA00023303"/>
    </source>
</evidence>
<gene>
    <name evidence="15" type="ORF">BaRGS_00015226</name>
</gene>
<keyword evidence="7 13" id="KW-0472">Membrane</keyword>
<dbReference type="Pfam" id="PF00060">
    <property type="entry name" value="Lig_chan"/>
    <property type="match status" value="1"/>
</dbReference>
<evidence type="ECO:0000256" key="2">
    <source>
        <dbReference type="ARBA" id="ARBA00022448"/>
    </source>
</evidence>
<keyword evidence="2" id="KW-0813">Transport</keyword>
<evidence type="ECO:0000256" key="9">
    <source>
        <dbReference type="ARBA" id="ARBA00023180"/>
    </source>
</evidence>
<dbReference type="EMBL" id="JACVVK020000092">
    <property type="protein sequence ID" value="KAK7493515.1"/>
    <property type="molecule type" value="Genomic_DNA"/>
</dbReference>
<evidence type="ECO:0000256" key="6">
    <source>
        <dbReference type="ARBA" id="ARBA00023065"/>
    </source>
</evidence>
<sequence>MVSLVQLQTNGSWTGLIKMLVDKEVQMVVAPLGIDDKRVKVVDFSMPFYHDYTAVLFHQPDSSAQKLKTYLMPFSWLVFVVIGVAFVLATLFGHVVGVVSLSVVSYGSEPIGTLMDTFIYFFGSLLAQGGVWNPATGSVRMFLSAWWIFCVIVAAIYSGNLTASFAVTIVEPSFSTLQEMLAQGSFSFGAVPGTIWDNIFGYSNRSDFQRVHEEIAAFRKEHAREDIADTEWHVQRTKSDYTYAYISNVASLTLTVSDNCDLMILEEKFLPMQYAIALQKNSPLTDAVSEWYVLKMNEGGLDQLWSSHWLHSQGECEINSKRTAVKTLSVIDVQSAFYLLLIGIGAALIAVAVEWAYKWRHRCKTEKTKESEEEEGRGGERRVDRVDDLTTAEACMRYGGNRQSKRAEKRRDFPRPPHSWSRSRWDVSVFARELTVDKVRSLNEGQKDTVAPDCLMDSPLTSENYTTYFPYLQAPFSEDIAVTSP</sequence>
<dbReference type="InterPro" id="IPR019594">
    <property type="entry name" value="Glu/Gly-bd"/>
</dbReference>
<dbReference type="InterPro" id="IPR001320">
    <property type="entry name" value="Iontro_rcpt_C"/>
</dbReference>
<evidence type="ECO:0000256" key="4">
    <source>
        <dbReference type="ARBA" id="ARBA00022692"/>
    </source>
</evidence>
<evidence type="ECO:0000313" key="15">
    <source>
        <dbReference type="EMBL" id="KAK7493515.1"/>
    </source>
</evidence>
<feature type="transmembrane region" description="Helical" evidence="13">
    <location>
        <begin position="74"/>
        <end position="97"/>
    </location>
</feature>
<dbReference type="PANTHER" id="PTHR42643:SF24">
    <property type="entry name" value="IONOTROPIC RECEPTOR 60A"/>
    <property type="match status" value="1"/>
</dbReference>
<evidence type="ECO:0000256" key="5">
    <source>
        <dbReference type="ARBA" id="ARBA00022989"/>
    </source>
</evidence>
<keyword evidence="3" id="KW-1003">Cell membrane</keyword>
<keyword evidence="4 13" id="KW-0812">Transmembrane</keyword>
<evidence type="ECO:0000256" key="13">
    <source>
        <dbReference type="SAM" id="Phobius"/>
    </source>
</evidence>
<evidence type="ECO:0000256" key="8">
    <source>
        <dbReference type="ARBA" id="ARBA00023170"/>
    </source>
</evidence>
<evidence type="ECO:0000256" key="7">
    <source>
        <dbReference type="ARBA" id="ARBA00023136"/>
    </source>
</evidence>
<dbReference type="PANTHER" id="PTHR42643">
    <property type="entry name" value="IONOTROPIC RECEPTOR 20A-RELATED"/>
    <property type="match status" value="1"/>
</dbReference>
<feature type="transmembrane region" description="Helical" evidence="13">
    <location>
        <begin position="147"/>
        <end position="170"/>
    </location>
</feature>
<proteinExistence type="predicted"/>
<dbReference type="AlphaFoldDB" id="A0ABD0L2H1"/>
<dbReference type="Gene3D" id="1.10.287.70">
    <property type="match status" value="1"/>
</dbReference>
<keyword evidence="9" id="KW-0325">Glycoprotein</keyword>
<dbReference type="SUPFAM" id="SSF53850">
    <property type="entry name" value="Periplasmic binding protein-like II"/>
    <property type="match status" value="1"/>
</dbReference>
<dbReference type="InterPro" id="IPR052192">
    <property type="entry name" value="Insect_Ionotropic_Sensory_Rcpt"/>
</dbReference>
<evidence type="ECO:0000256" key="3">
    <source>
        <dbReference type="ARBA" id="ARBA00022475"/>
    </source>
</evidence>
<accession>A0ABD0L2H1</accession>
<keyword evidence="11" id="KW-0407">Ion channel</keyword>
<dbReference type="GO" id="GO:0050906">
    <property type="term" value="P:detection of stimulus involved in sensory perception"/>
    <property type="evidence" value="ECO:0007669"/>
    <property type="project" value="UniProtKB-ARBA"/>
</dbReference>
<evidence type="ECO:0000256" key="10">
    <source>
        <dbReference type="ARBA" id="ARBA00023286"/>
    </source>
</evidence>
<evidence type="ECO:0000313" key="16">
    <source>
        <dbReference type="Proteomes" id="UP001519460"/>
    </source>
</evidence>
<keyword evidence="16" id="KW-1185">Reference proteome</keyword>
<keyword evidence="6" id="KW-0406">Ion transport</keyword>
<protein>
    <recommendedName>
        <fullName evidence="14">Ionotropic glutamate receptor C-terminal domain-containing protein</fullName>
    </recommendedName>
</protein>
<dbReference type="Gene3D" id="3.40.190.10">
    <property type="entry name" value="Periplasmic binding protein-like II"/>
    <property type="match status" value="1"/>
</dbReference>
<reference evidence="15 16" key="1">
    <citation type="journal article" date="2023" name="Sci. Data">
        <title>Genome assembly of the Korean intertidal mud-creeper Batillaria attramentaria.</title>
        <authorList>
            <person name="Patra A.K."/>
            <person name="Ho P.T."/>
            <person name="Jun S."/>
            <person name="Lee S.J."/>
            <person name="Kim Y."/>
            <person name="Won Y.J."/>
        </authorList>
    </citation>
    <scope>NUCLEOTIDE SEQUENCE [LARGE SCALE GENOMIC DNA]</scope>
    <source>
        <strain evidence="15">Wonlab-2016</strain>
    </source>
</reference>
<dbReference type="GO" id="GO:0034220">
    <property type="term" value="P:monoatomic ion transmembrane transport"/>
    <property type="evidence" value="ECO:0007669"/>
    <property type="project" value="UniProtKB-KW"/>
</dbReference>
<feature type="transmembrane region" description="Helical" evidence="13">
    <location>
        <begin position="336"/>
        <end position="357"/>
    </location>
</feature>
<name>A0ABD0L2H1_9CAEN</name>